<feature type="domain" description="Globin" evidence="16">
    <location>
        <begin position="1"/>
        <end position="138"/>
    </location>
</feature>
<dbReference type="Pfam" id="PF00042">
    <property type="entry name" value="Globin"/>
    <property type="match status" value="1"/>
</dbReference>
<evidence type="ECO:0000256" key="4">
    <source>
        <dbReference type="ARBA" id="ARBA00022617"/>
    </source>
</evidence>
<feature type="binding site" evidence="15">
    <location>
        <position position="190"/>
    </location>
    <ligand>
        <name>FAD</name>
        <dbReference type="ChEBI" id="CHEBI:57692"/>
    </ligand>
</feature>
<comment type="domain">
    <text evidence="15">Consists of two distinct domains; an N-terminal heme-containing oxygen-binding domain and a C-terminal reductase domain with binding sites for FAD and NAD(P)H.</text>
</comment>
<dbReference type="InterPro" id="IPR001709">
    <property type="entry name" value="Flavoprot_Pyr_Nucl_cyt_Rdtase"/>
</dbReference>
<dbReference type="Gene3D" id="3.40.50.80">
    <property type="entry name" value="Nucleotide-binding domain of ferredoxin-NADP reductase (FNR) module"/>
    <property type="match status" value="1"/>
</dbReference>
<dbReference type="HAMAP" id="MF_01252">
    <property type="entry name" value="Hmp"/>
    <property type="match status" value="1"/>
</dbReference>
<dbReference type="InterPro" id="IPR008333">
    <property type="entry name" value="Cbr1-like_FAD-bd_dom"/>
</dbReference>
<evidence type="ECO:0000259" key="16">
    <source>
        <dbReference type="PROSITE" id="PS01033"/>
    </source>
</evidence>
<keyword evidence="12 15" id="KW-0520">NAD</keyword>
<comment type="similarity">
    <text evidence="1 15">In the C-terminal section; belongs to the flavoprotein pyridine nucleotide cytochrome reductase family.</text>
</comment>
<evidence type="ECO:0000256" key="6">
    <source>
        <dbReference type="ARBA" id="ARBA00022630"/>
    </source>
</evidence>
<evidence type="ECO:0000313" key="18">
    <source>
        <dbReference type="EMBL" id="WIF96258.1"/>
    </source>
</evidence>
<evidence type="ECO:0000256" key="1">
    <source>
        <dbReference type="ARBA" id="ARBA00006401"/>
    </source>
</evidence>
<keyword evidence="4 15" id="KW-0349">Heme</keyword>
<comment type="catalytic activity">
    <reaction evidence="14 15">
        <text>2 nitric oxide + NADPH + 2 O2 = 2 nitrate + NADP(+) + H(+)</text>
        <dbReference type="Rhea" id="RHEA:19465"/>
        <dbReference type="ChEBI" id="CHEBI:15378"/>
        <dbReference type="ChEBI" id="CHEBI:15379"/>
        <dbReference type="ChEBI" id="CHEBI:16480"/>
        <dbReference type="ChEBI" id="CHEBI:17632"/>
        <dbReference type="ChEBI" id="CHEBI:57783"/>
        <dbReference type="ChEBI" id="CHEBI:58349"/>
        <dbReference type="EC" id="1.14.12.17"/>
    </reaction>
</comment>
<dbReference type="SUPFAM" id="SSF52343">
    <property type="entry name" value="Ferredoxin reductase-like, C-terminal NADP-linked domain"/>
    <property type="match status" value="1"/>
</dbReference>
<dbReference type="InterPro" id="IPR012292">
    <property type="entry name" value="Globin/Proto"/>
</dbReference>
<protein>
    <recommendedName>
        <fullName evidence="15">Flavohemoprotein</fullName>
    </recommendedName>
    <alternativeName>
        <fullName evidence="15">Flavohemoglobin</fullName>
    </alternativeName>
    <alternativeName>
        <fullName evidence="15">Hemoglobin-like protein</fullName>
    </alternativeName>
    <alternativeName>
        <fullName evidence="15">Nitric oxide dioxygenase</fullName>
        <shortName evidence="15">NO oxygenase</shortName>
        <shortName evidence="15">NOD</shortName>
        <ecNumber evidence="15">1.14.12.17</ecNumber>
    </alternativeName>
</protein>
<feature type="site" description="Involved in heme-bound ligand stabilization and O-O bond activation" evidence="15">
    <location>
        <position position="29"/>
    </location>
</feature>
<organism evidence="18 19">
    <name type="scientific">Pontibacillus chungwhensis</name>
    <dbReference type="NCBI Taxonomy" id="265426"/>
    <lineage>
        <taxon>Bacteria</taxon>
        <taxon>Bacillati</taxon>
        <taxon>Bacillota</taxon>
        <taxon>Bacilli</taxon>
        <taxon>Bacillales</taxon>
        <taxon>Bacillaceae</taxon>
        <taxon>Pontibacillus</taxon>
    </lineage>
</organism>
<feature type="domain" description="FAD-binding FR-type" evidence="17">
    <location>
        <begin position="152"/>
        <end position="261"/>
    </location>
</feature>
<reference evidence="18 19" key="1">
    <citation type="submission" date="2023-05" db="EMBL/GenBank/DDBJ databases">
        <title>Comparative genomics reveals the evidence of polycyclic aromatic hydrocarbons degradation in moderately halophilic genus Pontibacillus.</title>
        <authorList>
            <person name="Yang H."/>
            <person name="Qian Z."/>
        </authorList>
    </citation>
    <scope>NUCLEOTIDE SEQUENCE [LARGE SCALE GENOMIC DNA]</scope>
    <source>
        <strain evidence="19">HN14</strain>
    </source>
</reference>
<evidence type="ECO:0000313" key="19">
    <source>
        <dbReference type="Proteomes" id="UP001236652"/>
    </source>
</evidence>
<gene>
    <name evidence="18" type="primary">hmpA</name>
    <name evidence="15" type="synonym">hmp</name>
    <name evidence="18" type="ORF">QNI29_10865</name>
</gene>
<evidence type="ECO:0000256" key="10">
    <source>
        <dbReference type="ARBA" id="ARBA00023002"/>
    </source>
</evidence>
<dbReference type="InterPro" id="IPR039261">
    <property type="entry name" value="FNR_nucleotide-bd"/>
</dbReference>
<dbReference type="Gene3D" id="1.10.490.10">
    <property type="entry name" value="Globins"/>
    <property type="match status" value="1"/>
</dbReference>
<evidence type="ECO:0000256" key="7">
    <source>
        <dbReference type="ARBA" id="ARBA00022723"/>
    </source>
</evidence>
<evidence type="ECO:0000256" key="3">
    <source>
        <dbReference type="ARBA" id="ARBA00022448"/>
    </source>
</evidence>
<feature type="active site" description="Charge relay system" evidence="15">
    <location>
        <position position="95"/>
    </location>
</feature>
<dbReference type="EC" id="1.14.12.17" evidence="15"/>
<dbReference type="NCBIfam" id="NF009805">
    <property type="entry name" value="PRK13289.1"/>
    <property type="match status" value="1"/>
</dbReference>
<dbReference type="InterPro" id="IPR017927">
    <property type="entry name" value="FAD-bd_FR_type"/>
</dbReference>
<evidence type="ECO:0000256" key="13">
    <source>
        <dbReference type="ARBA" id="ARBA00048649"/>
    </source>
</evidence>
<dbReference type="CDD" id="cd06184">
    <property type="entry name" value="flavohem_like_fad_nad_binding"/>
    <property type="match status" value="1"/>
</dbReference>
<feature type="binding site" evidence="15">
    <location>
        <begin position="394"/>
        <end position="397"/>
    </location>
    <ligand>
        <name>FAD</name>
        <dbReference type="ChEBI" id="CHEBI:57692"/>
    </ligand>
</feature>
<dbReference type="EMBL" id="CP126446">
    <property type="protein sequence ID" value="WIF96258.1"/>
    <property type="molecule type" value="Genomic_DNA"/>
</dbReference>
<keyword evidence="15" id="KW-0216">Detoxification</keyword>
<dbReference type="Pfam" id="PF00175">
    <property type="entry name" value="NAD_binding_1"/>
    <property type="match status" value="1"/>
</dbReference>
<evidence type="ECO:0000256" key="15">
    <source>
        <dbReference type="HAMAP-Rule" id="MF_01252"/>
    </source>
</evidence>
<name>A0ABY8US58_9BACI</name>
<keyword evidence="7 15" id="KW-0479">Metal-binding</keyword>
<evidence type="ECO:0000256" key="14">
    <source>
        <dbReference type="ARBA" id="ARBA00049433"/>
    </source>
</evidence>
<keyword evidence="6 15" id="KW-0285">Flavoprotein</keyword>
<dbReference type="Pfam" id="PF00970">
    <property type="entry name" value="FAD_binding_6"/>
    <property type="match status" value="1"/>
</dbReference>
<dbReference type="InterPro" id="IPR023950">
    <property type="entry name" value="Hmp"/>
</dbReference>
<keyword evidence="10 15" id="KW-0560">Oxidoreductase</keyword>
<feature type="binding site" evidence="15">
    <location>
        <begin position="206"/>
        <end position="209"/>
    </location>
    <ligand>
        <name>FAD</name>
        <dbReference type="ChEBI" id="CHEBI:57692"/>
    </ligand>
</feature>
<keyword evidence="9 15" id="KW-0521">NADP</keyword>
<comment type="function">
    <text evidence="15">Is involved in NO detoxification in an aerobic process, termed nitric oxide dioxygenase (NOD) reaction that utilizes O(2) and NAD(P)H to convert NO to nitrate, which protects the bacterium from various noxious nitrogen compounds. Therefore, plays a central role in the inducible response to nitrosative stress.</text>
</comment>
<dbReference type="CDD" id="cd14777">
    <property type="entry name" value="Yhb1-globin-like"/>
    <property type="match status" value="1"/>
</dbReference>
<feature type="site" description="Influences the redox potential of the prosthetic heme and FAD groups" evidence="15">
    <location>
        <position position="84"/>
    </location>
</feature>
<dbReference type="InterPro" id="IPR001433">
    <property type="entry name" value="OxRdtase_FAD/NAD-bd"/>
</dbReference>
<accession>A0ABY8US58</accession>
<keyword evidence="5 15" id="KW-0561">Oxygen transport</keyword>
<feature type="binding site" evidence="15">
    <location>
        <begin position="274"/>
        <end position="279"/>
    </location>
    <ligand>
        <name>NADP(+)</name>
        <dbReference type="ChEBI" id="CHEBI:58349"/>
    </ligand>
</feature>
<dbReference type="GO" id="GO:0008941">
    <property type="term" value="F:nitric oxide dioxygenase NAD(P)H activity"/>
    <property type="evidence" value="ECO:0007669"/>
    <property type="project" value="UniProtKB-EC"/>
</dbReference>
<evidence type="ECO:0000256" key="2">
    <source>
        <dbReference type="ARBA" id="ARBA00008414"/>
    </source>
</evidence>
<feature type="site" description="Influences the redox potential of the prosthetic heme and FAD groups" evidence="15">
    <location>
        <position position="393"/>
    </location>
</feature>
<dbReference type="PRINTS" id="PR00410">
    <property type="entry name" value="PHEHYDRXLASE"/>
</dbReference>
<feature type="region of interest" description="Reductase" evidence="15">
    <location>
        <begin position="149"/>
        <end position="407"/>
    </location>
</feature>
<dbReference type="Gene3D" id="2.40.30.10">
    <property type="entry name" value="Translation factors"/>
    <property type="match status" value="1"/>
</dbReference>
<dbReference type="PRINTS" id="PR00371">
    <property type="entry name" value="FPNCR"/>
</dbReference>
<comment type="cofactor">
    <cofactor evidence="15">
        <name>FAD</name>
        <dbReference type="ChEBI" id="CHEBI:57692"/>
    </cofactor>
    <text evidence="15">Binds 1 FAD per subunit.</text>
</comment>
<evidence type="ECO:0000256" key="5">
    <source>
        <dbReference type="ARBA" id="ARBA00022621"/>
    </source>
</evidence>
<feature type="active site" description="Charge relay system" evidence="15">
    <location>
        <position position="137"/>
    </location>
</feature>
<dbReference type="InterPro" id="IPR009050">
    <property type="entry name" value="Globin-like_sf"/>
</dbReference>
<dbReference type="RefSeq" id="WP_231416503.1">
    <property type="nucleotide sequence ID" value="NZ_CP126446.1"/>
</dbReference>
<comment type="cofactor">
    <cofactor evidence="15">
        <name>heme b</name>
        <dbReference type="ChEBI" id="CHEBI:60344"/>
    </cofactor>
    <text evidence="15">Binds 1 heme b (iron(II)-protoporphyrin IX) group per subunit.</text>
</comment>
<dbReference type="Proteomes" id="UP001236652">
    <property type="component" value="Chromosome"/>
</dbReference>
<keyword evidence="3 15" id="KW-0813">Transport</keyword>
<comment type="catalytic activity">
    <reaction evidence="13 15">
        <text>2 nitric oxide + NADH + 2 O2 = 2 nitrate + NAD(+) + H(+)</text>
        <dbReference type="Rhea" id="RHEA:19469"/>
        <dbReference type="ChEBI" id="CHEBI:15378"/>
        <dbReference type="ChEBI" id="CHEBI:15379"/>
        <dbReference type="ChEBI" id="CHEBI:16480"/>
        <dbReference type="ChEBI" id="CHEBI:17632"/>
        <dbReference type="ChEBI" id="CHEBI:57540"/>
        <dbReference type="ChEBI" id="CHEBI:57945"/>
        <dbReference type="EC" id="1.14.12.17"/>
    </reaction>
</comment>
<evidence type="ECO:0000256" key="9">
    <source>
        <dbReference type="ARBA" id="ARBA00022857"/>
    </source>
</evidence>
<keyword evidence="8 15" id="KW-0274">FAD</keyword>
<dbReference type="SUPFAM" id="SSF63380">
    <property type="entry name" value="Riboflavin synthase domain-like"/>
    <property type="match status" value="1"/>
</dbReference>
<evidence type="ECO:0000256" key="8">
    <source>
        <dbReference type="ARBA" id="ARBA00022827"/>
    </source>
</evidence>
<dbReference type="PROSITE" id="PS01033">
    <property type="entry name" value="GLOBIN"/>
    <property type="match status" value="1"/>
</dbReference>
<dbReference type="PANTHER" id="PTHR43396">
    <property type="entry name" value="FLAVOHEMOPROTEIN"/>
    <property type="match status" value="1"/>
</dbReference>
<dbReference type="InterPro" id="IPR017938">
    <property type="entry name" value="Riboflavin_synthase-like_b-brl"/>
</dbReference>
<evidence type="ECO:0000256" key="12">
    <source>
        <dbReference type="ARBA" id="ARBA00023027"/>
    </source>
</evidence>
<proteinExistence type="inferred from homology"/>
<dbReference type="PROSITE" id="PS51384">
    <property type="entry name" value="FAD_FR"/>
    <property type="match status" value="1"/>
</dbReference>
<comment type="similarity">
    <text evidence="2 15">Belongs to the globin family. Two-domain flavohemoproteins subfamily.</text>
</comment>
<keyword evidence="19" id="KW-1185">Reference proteome</keyword>
<evidence type="ECO:0000256" key="11">
    <source>
        <dbReference type="ARBA" id="ARBA00023004"/>
    </source>
</evidence>
<keyword evidence="11 15" id="KW-0408">Iron</keyword>
<dbReference type="InterPro" id="IPR000971">
    <property type="entry name" value="Globin"/>
</dbReference>
<dbReference type="PANTHER" id="PTHR43396:SF3">
    <property type="entry name" value="FLAVOHEMOPROTEIN"/>
    <property type="match status" value="1"/>
</dbReference>
<dbReference type="SUPFAM" id="SSF46458">
    <property type="entry name" value="Globin-like"/>
    <property type="match status" value="1"/>
</dbReference>
<evidence type="ECO:0000259" key="17">
    <source>
        <dbReference type="PROSITE" id="PS51384"/>
    </source>
</evidence>
<feature type="binding site" description="proximal binding residue" evidence="15">
    <location>
        <position position="85"/>
    </location>
    <ligand>
        <name>heme b</name>
        <dbReference type="ChEBI" id="CHEBI:60344"/>
    </ligand>
    <ligandPart>
        <name>Fe</name>
        <dbReference type="ChEBI" id="CHEBI:18248"/>
    </ligandPart>
</feature>
<sequence>MLTTEQKSIIKSTAPILKERGTEITSRFYQQLFTSHPELLNLFNQTNQKKGRQQTALAGAVYAAAENIDQLEDILPVVKQIGHKHRSIGVRPEHYPIVGEHLLLAMKEVLGSDATDDVLEAWKEAYGVIASVFIEVEEEMYQDASIQQGGWEGFKPFRVTHKVTESNAITSFYLEPVDGNVLPSFSPGQYISVQLQIEGETYTHIRQYSLSDAPNQNYFRISVKKESDHDPEGIVSNHLHERVEVGDEIPVSAPAGDFVLSTKDETPLVLISGGVGLTPLLSMLKTVVHLQPERRVTFIHAARNSQLHALKGEVTDLVKQIETIQNYTIYSDPTEQDEQSVDTYTGHITLEWLQEILPHNQMEFYFCGPTGFMNAVYSALQGWNVPEDRMHYEFFGPAKSLETINEG</sequence>